<accession>A0ABC8R949</accession>
<feature type="compositionally biased region" description="Basic residues" evidence="1">
    <location>
        <begin position="1"/>
        <end position="19"/>
    </location>
</feature>
<feature type="compositionally biased region" description="Basic and acidic residues" evidence="1">
    <location>
        <begin position="45"/>
        <end position="81"/>
    </location>
</feature>
<evidence type="ECO:0000313" key="2">
    <source>
        <dbReference type="EMBL" id="CAK9141262.1"/>
    </source>
</evidence>
<sequence>MTEKRRKIQPRPHVPKLRFGKVNSPQLSRGTIEPPHVASSLGNMEGKKWKGKREKDKDEEKELEKEKEEEEKVAFEKDTGRHCQKTKSSISSLKPVNSPQVSQIN</sequence>
<keyword evidence="3" id="KW-1185">Reference proteome</keyword>
<evidence type="ECO:0000313" key="3">
    <source>
        <dbReference type="Proteomes" id="UP001642360"/>
    </source>
</evidence>
<comment type="caution">
    <text evidence="2">The sequence shown here is derived from an EMBL/GenBank/DDBJ whole genome shotgun (WGS) entry which is preliminary data.</text>
</comment>
<organism evidence="2 3">
    <name type="scientific">Ilex paraguariensis</name>
    <name type="common">yerba mate</name>
    <dbReference type="NCBI Taxonomy" id="185542"/>
    <lineage>
        <taxon>Eukaryota</taxon>
        <taxon>Viridiplantae</taxon>
        <taxon>Streptophyta</taxon>
        <taxon>Embryophyta</taxon>
        <taxon>Tracheophyta</taxon>
        <taxon>Spermatophyta</taxon>
        <taxon>Magnoliopsida</taxon>
        <taxon>eudicotyledons</taxon>
        <taxon>Gunneridae</taxon>
        <taxon>Pentapetalae</taxon>
        <taxon>asterids</taxon>
        <taxon>campanulids</taxon>
        <taxon>Aquifoliales</taxon>
        <taxon>Aquifoliaceae</taxon>
        <taxon>Ilex</taxon>
    </lineage>
</organism>
<dbReference type="AlphaFoldDB" id="A0ABC8R949"/>
<evidence type="ECO:0000256" key="1">
    <source>
        <dbReference type="SAM" id="MobiDB-lite"/>
    </source>
</evidence>
<name>A0ABC8R949_9AQUA</name>
<reference evidence="2 3" key="1">
    <citation type="submission" date="2024-02" db="EMBL/GenBank/DDBJ databases">
        <authorList>
            <person name="Vignale AGUSTIN F."/>
            <person name="Sosa J E."/>
            <person name="Modenutti C."/>
        </authorList>
    </citation>
    <scope>NUCLEOTIDE SEQUENCE [LARGE SCALE GENOMIC DNA]</scope>
</reference>
<feature type="compositionally biased region" description="Polar residues" evidence="1">
    <location>
        <begin position="86"/>
        <end position="105"/>
    </location>
</feature>
<dbReference type="EMBL" id="CAUOFW020001114">
    <property type="protein sequence ID" value="CAK9141262.1"/>
    <property type="molecule type" value="Genomic_DNA"/>
</dbReference>
<protein>
    <submittedName>
        <fullName evidence="2">Uncharacterized protein</fullName>
    </submittedName>
</protein>
<dbReference type="Proteomes" id="UP001642360">
    <property type="component" value="Unassembled WGS sequence"/>
</dbReference>
<feature type="region of interest" description="Disordered" evidence="1">
    <location>
        <begin position="1"/>
        <end position="105"/>
    </location>
</feature>
<proteinExistence type="predicted"/>
<gene>
    <name evidence="2" type="ORF">ILEXP_LOCUS8825</name>
</gene>